<dbReference type="InterPro" id="IPR018203">
    <property type="entry name" value="GDP_dissociation_inhibitor"/>
</dbReference>
<feature type="compositionally biased region" description="Low complexity" evidence="2">
    <location>
        <begin position="1"/>
        <end position="14"/>
    </location>
</feature>
<dbReference type="SUPFAM" id="SSF51905">
    <property type="entry name" value="FAD/NAD(P)-binding domain"/>
    <property type="match status" value="1"/>
</dbReference>
<evidence type="ECO:0000313" key="3">
    <source>
        <dbReference type="EMBL" id="URD75105.1"/>
    </source>
</evidence>
<comment type="similarity">
    <text evidence="1">Belongs to the Rab GDI family.</text>
</comment>
<evidence type="ECO:0000313" key="4">
    <source>
        <dbReference type="Proteomes" id="UP001055439"/>
    </source>
</evidence>
<keyword evidence="4" id="KW-1185">Reference proteome</keyword>
<feature type="region of interest" description="Disordered" evidence="2">
    <location>
        <begin position="1"/>
        <end position="31"/>
    </location>
</feature>
<evidence type="ECO:0000256" key="1">
    <source>
        <dbReference type="ARBA" id="ARBA00005593"/>
    </source>
</evidence>
<proteinExistence type="inferred from homology"/>
<dbReference type="GO" id="GO:0005092">
    <property type="term" value="F:GDP-dissociation inhibitor activity"/>
    <property type="evidence" value="ECO:0007669"/>
    <property type="project" value="InterPro"/>
</dbReference>
<feature type="compositionally biased region" description="Low complexity" evidence="2">
    <location>
        <begin position="67"/>
        <end position="80"/>
    </location>
</feature>
<accession>A0A9E7JBJ3</accession>
<reference evidence="3" key="1">
    <citation type="submission" date="2022-05" db="EMBL/GenBank/DDBJ databases">
        <title>The Musa troglodytarum L. genome provides insights into the mechanism of non-climacteric behaviour and enrichment of carotenoids.</title>
        <authorList>
            <person name="Wang J."/>
        </authorList>
    </citation>
    <scope>NUCLEOTIDE SEQUENCE</scope>
    <source>
        <tissue evidence="3">Leaf</tissue>
    </source>
</reference>
<name>A0A9E7JBJ3_9LILI</name>
<dbReference type="Gene3D" id="1.10.405.10">
    <property type="entry name" value="Guanine Nucleotide Dissociation Inhibitor, domain 1"/>
    <property type="match status" value="1"/>
</dbReference>
<dbReference type="Gene3D" id="3.50.50.60">
    <property type="entry name" value="FAD/NAD(P)-binding domain"/>
    <property type="match status" value="1"/>
</dbReference>
<dbReference type="Gene3D" id="3.30.519.10">
    <property type="entry name" value="Guanine Nucleotide Dissociation Inhibitor, domain 2"/>
    <property type="match status" value="1"/>
</dbReference>
<feature type="non-terminal residue" evidence="3">
    <location>
        <position position="1"/>
    </location>
</feature>
<dbReference type="GO" id="GO:0005829">
    <property type="term" value="C:cytosol"/>
    <property type="evidence" value="ECO:0007669"/>
    <property type="project" value="TreeGrafter"/>
</dbReference>
<dbReference type="GO" id="GO:0005968">
    <property type="term" value="C:Rab-protein geranylgeranyltransferase complex"/>
    <property type="evidence" value="ECO:0007669"/>
    <property type="project" value="TreeGrafter"/>
</dbReference>
<protein>
    <submittedName>
        <fullName evidence="3">GDP dissociation inhibitor</fullName>
    </submittedName>
</protein>
<dbReference type="OrthoDB" id="9446342at2759"/>
<organism evidence="3 4">
    <name type="scientific">Musa troglodytarum</name>
    <name type="common">fe'i banana</name>
    <dbReference type="NCBI Taxonomy" id="320322"/>
    <lineage>
        <taxon>Eukaryota</taxon>
        <taxon>Viridiplantae</taxon>
        <taxon>Streptophyta</taxon>
        <taxon>Embryophyta</taxon>
        <taxon>Tracheophyta</taxon>
        <taxon>Spermatophyta</taxon>
        <taxon>Magnoliopsida</taxon>
        <taxon>Liliopsida</taxon>
        <taxon>Zingiberales</taxon>
        <taxon>Musaceae</taxon>
        <taxon>Musa</taxon>
    </lineage>
</organism>
<sequence>NIPPSSLTPTTSSSVERGFQNPASHLPPPSRQIRLDLHLSPFYGSHFSSVSVNSLASSDDHPSPLPSADNNSSSSASNDAAFDRRQHRPYSDVETAGPYPEPSRGFLFDLPGPRVFYCADAMVELLLRWGARHHVEFKSVDATLIHCEGKLCPAPDSREAIFRDRTLGLAEENQMMKFLRLIHGHIASDQSVDADEVGTIRIPTEELEMPFVVFLRSKQLPS</sequence>
<dbReference type="EMBL" id="CP097502">
    <property type="protein sequence ID" value="URD75107.1"/>
    <property type="molecule type" value="Genomic_DNA"/>
</dbReference>
<dbReference type="EMBL" id="CP097502">
    <property type="protein sequence ID" value="URD75105.1"/>
    <property type="molecule type" value="Genomic_DNA"/>
</dbReference>
<dbReference type="Proteomes" id="UP001055439">
    <property type="component" value="Chromosome 1"/>
</dbReference>
<dbReference type="EMBL" id="CP097502">
    <property type="protein sequence ID" value="URD75108.1"/>
    <property type="molecule type" value="Genomic_DNA"/>
</dbReference>
<gene>
    <name evidence="3" type="ORF">MUK42_33987</name>
</gene>
<feature type="region of interest" description="Disordered" evidence="2">
    <location>
        <begin position="54"/>
        <end position="97"/>
    </location>
</feature>
<dbReference type="PANTHER" id="PTHR11787">
    <property type="entry name" value="RAB GDP-DISSOCIATION INHIBITOR"/>
    <property type="match status" value="1"/>
</dbReference>
<dbReference type="GO" id="GO:0007264">
    <property type="term" value="P:small GTPase-mediated signal transduction"/>
    <property type="evidence" value="ECO:0007669"/>
    <property type="project" value="InterPro"/>
</dbReference>
<evidence type="ECO:0000256" key="2">
    <source>
        <dbReference type="SAM" id="MobiDB-lite"/>
    </source>
</evidence>
<dbReference type="GO" id="GO:0005634">
    <property type="term" value="C:nucleus"/>
    <property type="evidence" value="ECO:0007669"/>
    <property type="project" value="TreeGrafter"/>
</dbReference>
<dbReference type="InterPro" id="IPR036188">
    <property type="entry name" value="FAD/NAD-bd_sf"/>
</dbReference>
<dbReference type="PANTHER" id="PTHR11787:SF4">
    <property type="entry name" value="CHM, RAB ESCORT PROTEIN 1"/>
    <property type="match status" value="1"/>
</dbReference>
<dbReference type="AlphaFoldDB" id="A0A9E7JBJ3"/>
<dbReference type="EMBL" id="CP097502">
    <property type="protein sequence ID" value="URD75106.1"/>
    <property type="molecule type" value="Genomic_DNA"/>
</dbReference>
<dbReference type="GO" id="GO:0016192">
    <property type="term" value="P:vesicle-mediated transport"/>
    <property type="evidence" value="ECO:0007669"/>
    <property type="project" value="TreeGrafter"/>
</dbReference>